<dbReference type="EMBL" id="JACLCP010000011">
    <property type="protein sequence ID" value="MBC2846856.1"/>
    <property type="molecule type" value="Genomic_DNA"/>
</dbReference>
<protein>
    <submittedName>
        <fullName evidence="4">DUF11 domain-containing protein</fullName>
    </submittedName>
</protein>
<dbReference type="InterPro" id="IPR044023">
    <property type="entry name" value="Ig_7"/>
</dbReference>
<sequence>SFDPSGLSGSQTVTYSYTDGNSCRASDTASITVNDLPTIVLSSGPTCSADLSTYSLEVTVSGGTVTSTEGTVTNTSGNVWSITDVTSGNSIVVTVTGGNGCDTTLSVTAPNCNCPVVDAPINPVNQSYCIGSTIPTLSASVNAGETIDWYDAASGGTLLLSDNTSFTPTGPGTYYAETRVLVSGCTSAIRTAVTLTEFTLPTVEAGTYAALCEDATAITLTGIPTDANGIWSGTGVTDNGDGTASFDPSGLSGSQTVAYSYTDGNGCTASDTASITVNDLPVVEAGTYADQCENDLDLNLIGTPTDANGTWSGTGVTDNGDGTSSFDPSGLSGSITLTYTYTDGNGCTASDTTSINVITCNTSIEAVKTVAITNDVAPAGASLGDTVEYTITVTNTGDVTLDGVGIVDTFEDADSNTLMFTAGPAFDAVNSDNVEGILEVGEVAVYTATYVIGQGAIDTGGFSNSVEATANDPDDNQISDISDDGDDTDGNTEDDPTVITIT</sequence>
<feature type="domain" description="DUF7507" evidence="3">
    <location>
        <begin position="363"/>
        <end position="480"/>
    </location>
</feature>
<dbReference type="NCBIfam" id="TIGR01451">
    <property type="entry name" value="B_ant_repeat"/>
    <property type="match status" value="1"/>
</dbReference>
<dbReference type="AlphaFoldDB" id="A0A842IYT1"/>
<dbReference type="InterPro" id="IPR047589">
    <property type="entry name" value="DUF11_rpt"/>
</dbReference>
<dbReference type="Pfam" id="PF24346">
    <property type="entry name" value="DUF7507"/>
    <property type="match status" value="1"/>
</dbReference>
<feature type="region of interest" description="Disordered" evidence="1">
    <location>
        <begin position="464"/>
        <end position="502"/>
    </location>
</feature>
<dbReference type="RefSeq" id="WP_185790567.1">
    <property type="nucleotide sequence ID" value="NZ_JACLCP010000011.1"/>
</dbReference>
<proteinExistence type="predicted"/>
<name>A0A842IYT1_9FLAO</name>
<feature type="compositionally biased region" description="Acidic residues" evidence="1">
    <location>
        <begin position="472"/>
        <end position="496"/>
    </location>
</feature>
<accession>A0A842IYT1</accession>
<evidence type="ECO:0000256" key="1">
    <source>
        <dbReference type="SAM" id="MobiDB-lite"/>
    </source>
</evidence>
<reference evidence="4" key="1">
    <citation type="submission" date="2020-08" db="EMBL/GenBank/DDBJ databases">
        <title>Winogradskyella ouciana sp. nov., isolated from the hadal seawater of the Mariana Trench.</title>
        <authorList>
            <person name="He X."/>
        </authorList>
    </citation>
    <scope>NUCLEOTIDE SEQUENCE [LARGE SCALE GENOMIC DNA]</scope>
    <source>
        <strain evidence="4">KCTC 52348</strain>
    </source>
</reference>
<feature type="non-terminal residue" evidence="4">
    <location>
        <position position="1"/>
    </location>
</feature>
<feature type="domain" description="Ig-like" evidence="2">
    <location>
        <begin position="123"/>
        <end position="196"/>
    </location>
</feature>
<dbReference type="Pfam" id="PF19081">
    <property type="entry name" value="Ig_7"/>
    <property type="match status" value="1"/>
</dbReference>
<keyword evidence="5" id="KW-1185">Reference proteome</keyword>
<gene>
    <name evidence="4" type="ORF">H7F21_17265</name>
</gene>
<dbReference type="InterPro" id="IPR055354">
    <property type="entry name" value="DUF7507"/>
</dbReference>
<evidence type="ECO:0000259" key="3">
    <source>
        <dbReference type="Pfam" id="PF24346"/>
    </source>
</evidence>
<evidence type="ECO:0000313" key="4">
    <source>
        <dbReference type="EMBL" id="MBC2846856.1"/>
    </source>
</evidence>
<evidence type="ECO:0000259" key="2">
    <source>
        <dbReference type="Pfam" id="PF19081"/>
    </source>
</evidence>
<comment type="caution">
    <text evidence="4">The sequence shown here is derived from an EMBL/GenBank/DDBJ whole genome shotgun (WGS) entry which is preliminary data.</text>
</comment>
<dbReference type="Proteomes" id="UP000533900">
    <property type="component" value="Unassembled WGS sequence"/>
</dbReference>
<evidence type="ECO:0000313" key="5">
    <source>
        <dbReference type="Proteomes" id="UP000533900"/>
    </source>
</evidence>
<feature type="non-terminal residue" evidence="4">
    <location>
        <position position="502"/>
    </location>
</feature>
<organism evidence="4 5">
    <name type="scientific">Winogradskyella flava</name>
    <dbReference type="NCBI Taxonomy" id="1884876"/>
    <lineage>
        <taxon>Bacteria</taxon>
        <taxon>Pseudomonadati</taxon>
        <taxon>Bacteroidota</taxon>
        <taxon>Flavobacteriia</taxon>
        <taxon>Flavobacteriales</taxon>
        <taxon>Flavobacteriaceae</taxon>
        <taxon>Winogradskyella</taxon>
    </lineage>
</organism>